<evidence type="ECO:0000313" key="3">
    <source>
        <dbReference type="Proteomes" id="UP001148838"/>
    </source>
</evidence>
<protein>
    <submittedName>
        <fullName evidence="2">Uncharacterized protein</fullName>
    </submittedName>
</protein>
<sequence length="100" mass="11008">MSPGSSTESYPAFARIGLRKTPEKTSTRKRNHIYETHYTLQCLLHYLKTSNATAVVQRSARTIRLQSHGCGKPRKKPKTKGGSNPSPNAAPDQQPSESAD</sequence>
<evidence type="ECO:0000313" key="2">
    <source>
        <dbReference type="EMBL" id="KAJ4450627.1"/>
    </source>
</evidence>
<dbReference type="EMBL" id="JAJSOF020000001">
    <property type="protein sequence ID" value="KAJ4450627.1"/>
    <property type="molecule type" value="Genomic_DNA"/>
</dbReference>
<comment type="caution">
    <text evidence="2">The sequence shown here is derived from an EMBL/GenBank/DDBJ whole genome shotgun (WGS) entry which is preliminary data.</text>
</comment>
<dbReference type="Proteomes" id="UP001148838">
    <property type="component" value="Unassembled WGS sequence"/>
</dbReference>
<organism evidence="2 3">
    <name type="scientific">Periplaneta americana</name>
    <name type="common">American cockroach</name>
    <name type="synonym">Blatta americana</name>
    <dbReference type="NCBI Taxonomy" id="6978"/>
    <lineage>
        <taxon>Eukaryota</taxon>
        <taxon>Metazoa</taxon>
        <taxon>Ecdysozoa</taxon>
        <taxon>Arthropoda</taxon>
        <taxon>Hexapoda</taxon>
        <taxon>Insecta</taxon>
        <taxon>Pterygota</taxon>
        <taxon>Neoptera</taxon>
        <taxon>Polyneoptera</taxon>
        <taxon>Dictyoptera</taxon>
        <taxon>Blattodea</taxon>
        <taxon>Blattoidea</taxon>
        <taxon>Blattidae</taxon>
        <taxon>Blattinae</taxon>
        <taxon>Periplaneta</taxon>
    </lineage>
</organism>
<feature type="region of interest" description="Disordered" evidence="1">
    <location>
        <begin position="1"/>
        <end position="30"/>
    </location>
</feature>
<keyword evidence="3" id="KW-1185">Reference proteome</keyword>
<reference evidence="2 3" key="1">
    <citation type="journal article" date="2022" name="Allergy">
        <title>Genome assembly and annotation of Periplaneta americana reveal a comprehensive cockroach allergen profile.</title>
        <authorList>
            <person name="Wang L."/>
            <person name="Xiong Q."/>
            <person name="Saelim N."/>
            <person name="Wang L."/>
            <person name="Nong W."/>
            <person name="Wan A.T."/>
            <person name="Shi M."/>
            <person name="Liu X."/>
            <person name="Cao Q."/>
            <person name="Hui J.H.L."/>
            <person name="Sookrung N."/>
            <person name="Leung T.F."/>
            <person name="Tungtrongchitr A."/>
            <person name="Tsui S.K.W."/>
        </authorList>
    </citation>
    <scope>NUCLEOTIDE SEQUENCE [LARGE SCALE GENOMIC DNA]</scope>
    <source>
        <strain evidence="2">PWHHKU_190912</strain>
    </source>
</reference>
<evidence type="ECO:0000256" key="1">
    <source>
        <dbReference type="SAM" id="MobiDB-lite"/>
    </source>
</evidence>
<gene>
    <name evidence="2" type="ORF">ANN_02055</name>
</gene>
<accession>A0ABQ8TV70</accession>
<proteinExistence type="predicted"/>
<feature type="compositionally biased region" description="Polar residues" evidence="1">
    <location>
        <begin position="83"/>
        <end position="100"/>
    </location>
</feature>
<feature type="region of interest" description="Disordered" evidence="1">
    <location>
        <begin position="62"/>
        <end position="100"/>
    </location>
</feature>
<name>A0ABQ8TV70_PERAM</name>